<reference evidence="1 2" key="1">
    <citation type="submission" date="2018-02" db="EMBL/GenBank/DDBJ databases">
        <title>Genome sequence of the basidiomycete white-rot fungus Phlebia centrifuga.</title>
        <authorList>
            <person name="Granchi Z."/>
            <person name="Peng M."/>
            <person name="de Vries R.P."/>
            <person name="Hilden K."/>
            <person name="Makela M.R."/>
            <person name="Grigoriev I."/>
            <person name="Riley R."/>
        </authorList>
    </citation>
    <scope>NUCLEOTIDE SEQUENCE [LARGE SCALE GENOMIC DNA]</scope>
    <source>
        <strain evidence="1 2">FBCC195</strain>
    </source>
</reference>
<gene>
    <name evidence="1" type="ORF">PHLCEN_2v12394</name>
</gene>
<proteinExistence type="predicted"/>
<organism evidence="1 2">
    <name type="scientific">Hermanssonia centrifuga</name>
    <dbReference type="NCBI Taxonomy" id="98765"/>
    <lineage>
        <taxon>Eukaryota</taxon>
        <taxon>Fungi</taxon>
        <taxon>Dikarya</taxon>
        <taxon>Basidiomycota</taxon>
        <taxon>Agaricomycotina</taxon>
        <taxon>Agaricomycetes</taxon>
        <taxon>Polyporales</taxon>
        <taxon>Meruliaceae</taxon>
        <taxon>Hermanssonia</taxon>
    </lineage>
</organism>
<dbReference type="Proteomes" id="UP000186601">
    <property type="component" value="Unassembled WGS sequence"/>
</dbReference>
<sequence>MDTFERIVSDAASLSISYTATTSTSTTTVGLGYVSGRAIMALGDIALRGMERMNIEIRLRRLASRVRSERYESWS</sequence>
<evidence type="ECO:0000313" key="1">
    <source>
        <dbReference type="EMBL" id="PSR71746.1"/>
    </source>
</evidence>
<comment type="caution">
    <text evidence="1">The sequence shown here is derived from an EMBL/GenBank/DDBJ whole genome shotgun (WGS) entry which is preliminary data.</text>
</comment>
<evidence type="ECO:0000313" key="2">
    <source>
        <dbReference type="Proteomes" id="UP000186601"/>
    </source>
</evidence>
<keyword evidence="2" id="KW-1185">Reference proteome</keyword>
<name>A0A2R6NH84_9APHY</name>
<dbReference type="EMBL" id="MLYV02001245">
    <property type="protein sequence ID" value="PSR71746.1"/>
    <property type="molecule type" value="Genomic_DNA"/>
</dbReference>
<protein>
    <submittedName>
        <fullName evidence="1">Uncharacterized protein</fullName>
    </submittedName>
</protein>
<dbReference type="AlphaFoldDB" id="A0A2R6NH84"/>
<accession>A0A2R6NH84</accession>